<dbReference type="OrthoDB" id="8532199at2"/>
<organism evidence="13 14">
    <name type="scientific">Candidatus Cytomitobacter indipagum</name>
    <dbReference type="NCBI Taxonomy" id="2601575"/>
    <lineage>
        <taxon>Bacteria</taxon>
        <taxon>Pseudomonadati</taxon>
        <taxon>Pseudomonadota</taxon>
        <taxon>Alphaproteobacteria</taxon>
        <taxon>Holosporales</taxon>
        <taxon>Holosporaceae</taxon>
        <taxon>Candidatus Cytomitobacter</taxon>
    </lineage>
</organism>
<dbReference type="InterPro" id="IPR032675">
    <property type="entry name" value="LRR_dom_sf"/>
</dbReference>
<keyword evidence="10" id="KW-0472">Membrane</keyword>
<dbReference type="SUPFAM" id="SSF52058">
    <property type="entry name" value="L domain-like"/>
    <property type="match status" value="1"/>
</dbReference>
<gene>
    <name evidence="13" type="ORF">FZC35_00970</name>
</gene>
<dbReference type="KEGG" id="cip:FZC35_00970"/>
<dbReference type="InterPro" id="IPR003591">
    <property type="entry name" value="Leu-rich_rpt_typical-subtyp"/>
</dbReference>
<dbReference type="Pfam" id="PF13855">
    <property type="entry name" value="LRR_8"/>
    <property type="match status" value="1"/>
</dbReference>
<keyword evidence="14" id="KW-1185">Reference proteome</keyword>
<evidence type="ECO:0000256" key="5">
    <source>
        <dbReference type="ARBA" id="ARBA00022692"/>
    </source>
</evidence>
<dbReference type="GO" id="GO:0034220">
    <property type="term" value="P:monoatomic ion transmembrane transport"/>
    <property type="evidence" value="ECO:0007669"/>
    <property type="project" value="UniProtKB-KW"/>
</dbReference>
<dbReference type="PANTHER" id="PTHR46473">
    <property type="entry name" value="GH08155P"/>
    <property type="match status" value="1"/>
</dbReference>
<accession>A0A5C0UE71</accession>
<evidence type="ECO:0000256" key="9">
    <source>
        <dbReference type="ARBA" id="ARBA00023065"/>
    </source>
</evidence>
<keyword evidence="3" id="KW-1003">Cell membrane</keyword>
<reference evidence="13 14" key="1">
    <citation type="submission" date="2019-08" db="EMBL/GenBank/DDBJ databases">
        <title>Highly reduced genomes of protist endosymbionts show evolutionary convergence.</title>
        <authorList>
            <person name="George E."/>
            <person name="Husnik F."/>
            <person name="Tashyreva D."/>
            <person name="Prokopchuk G."/>
            <person name="Horak A."/>
            <person name="Kwong W.K."/>
            <person name="Lukes J."/>
            <person name="Keeling P.J."/>
        </authorList>
    </citation>
    <scope>NUCLEOTIDE SEQUENCE [LARGE SCALE GENOMIC DNA]</scope>
    <source>
        <strain evidence="13">1605</strain>
    </source>
</reference>
<protein>
    <submittedName>
        <fullName evidence="13">Leucine-rich repeat domain-containing protein</fullName>
    </submittedName>
</protein>
<evidence type="ECO:0000256" key="12">
    <source>
        <dbReference type="ARBA" id="ARBA00023303"/>
    </source>
</evidence>
<evidence type="ECO:0000256" key="1">
    <source>
        <dbReference type="ARBA" id="ARBA00004162"/>
    </source>
</evidence>
<dbReference type="EMBL" id="CP043315">
    <property type="protein sequence ID" value="QEK37953.1"/>
    <property type="molecule type" value="Genomic_DNA"/>
</dbReference>
<keyword evidence="12" id="KW-0407">Ion channel</keyword>
<comment type="subcellular location">
    <subcellularLocation>
        <location evidence="1">Cell membrane</location>
        <topology evidence="1">Single-pass membrane protein</topology>
    </subcellularLocation>
</comment>
<keyword evidence="7" id="KW-0677">Repeat</keyword>
<keyword evidence="4" id="KW-0433">Leucine-rich repeat</keyword>
<dbReference type="AlphaFoldDB" id="A0A5C0UE71"/>
<evidence type="ECO:0000256" key="11">
    <source>
        <dbReference type="ARBA" id="ARBA00023157"/>
    </source>
</evidence>
<dbReference type="InterPro" id="IPR051432">
    <property type="entry name" value="KCNMA1_auxiliary"/>
</dbReference>
<name>A0A5C0UE71_9PROT</name>
<evidence type="ECO:0000256" key="6">
    <source>
        <dbReference type="ARBA" id="ARBA00022729"/>
    </source>
</evidence>
<keyword evidence="2" id="KW-0813">Transport</keyword>
<evidence type="ECO:0000256" key="7">
    <source>
        <dbReference type="ARBA" id="ARBA00022737"/>
    </source>
</evidence>
<keyword evidence="8" id="KW-1133">Transmembrane helix</keyword>
<keyword evidence="11" id="KW-1015">Disulfide bond</keyword>
<evidence type="ECO:0000256" key="8">
    <source>
        <dbReference type="ARBA" id="ARBA00022989"/>
    </source>
</evidence>
<keyword evidence="9" id="KW-0406">Ion transport</keyword>
<dbReference type="GO" id="GO:0005886">
    <property type="term" value="C:plasma membrane"/>
    <property type="evidence" value="ECO:0007669"/>
    <property type="project" value="UniProtKB-SubCell"/>
</dbReference>
<dbReference type="Gene3D" id="3.80.10.10">
    <property type="entry name" value="Ribonuclease Inhibitor"/>
    <property type="match status" value="1"/>
</dbReference>
<evidence type="ECO:0000256" key="10">
    <source>
        <dbReference type="ARBA" id="ARBA00023136"/>
    </source>
</evidence>
<evidence type="ECO:0000313" key="13">
    <source>
        <dbReference type="EMBL" id="QEK37953.1"/>
    </source>
</evidence>
<dbReference type="PROSITE" id="PS51450">
    <property type="entry name" value="LRR"/>
    <property type="match status" value="1"/>
</dbReference>
<dbReference type="SMART" id="SM00369">
    <property type="entry name" value="LRR_TYP"/>
    <property type="match status" value="3"/>
</dbReference>
<dbReference type="PANTHER" id="PTHR46473:SF10">
    <property type="entry name" value="LD45603P-RELATED"/>
    <property type="match status" value="1"/>
</dbReference>
<dbReference type="InterPro" id="IPR001611">
    <property type="entry name" value="Leu-rich_rpt"/>
</dbReference>
<dbReference type="RefSeq" id="WP_148980800.1">
    <property type="nucleotide sequence ID" value="NZ_CP043315.1"/>
</dbReference>
<sequence>MFCANKKQVAVETKESLKDLKKLDLRNAFITSIEPGMFEGLSTEPGMFEGLSTEPGMFEGLSTEPGMFEGLNSLTYIDLSDNKITSIELEAFVGLSNLGTLVLSLNYFTSLEPEAFAGLGGAQTIYFQDNPLDDKSKDCLERLRRIFPYINTYC</sequence>
<keyword evidence="5" id="KW-0812">Transmembrane</keyword>
<evidence type="ECO:0000256" key="3">
    <source>
        <dbReference type="ARBA" id="ARBA00022475"/>
    </source>
</evidence>
<proteinExistence type="predicted"/>
<evidence type="ECO:0000256" key="4">
    <source>
        <dbReference type="ARBA" id="ARBA00022614"/>
    </source>
</evidence>
<evidence type="ECO:0000256" key="2">
    <source>
        <dbReference type="ARBA" id="ARBA00022448"/>
    </source>
</evidence>
<keyword evidence="6" id="KW-0732">Signal</keyword>
<dbReference type="Proteomes" id="UP000325155">
    <property type="component" value="Chromosome"/>
</dbReference>
<evidence type="ECO:0000313" key="14">
    <source>
        <dbReference type="Proteomes" id="UP000325155"/>
    </source>
</evidence>